<feature type="region of interest" description="Disordered" evidence="1">
    <location>
        <begin position="384"/>
        <end position="555"/>
    </location>
</feature>
<sequence length="845" mass="94444">MRSFKHPDSEQAILDFLDPEERDVYHRTKDRFEGTFFIETFHLKNITEKETLTIHRDRIVNGKAHYLIFFGPLRPIDKLGKAYDVWLDTTPDEEAIYYKCGSGGWAHWEVAADVSFPGTEREPRHLMFLPTRRFSIVGWFVMPAHHHIARIVLNKNDMVRLAYLSLTVRHGFTVFCKNFPPPLWSSLDQQLNRMRNDDNLLRYVKLALHNISKSDIKTKVQSVQMNAFPLEMRFAVKAWTDGRQLHEADHETGYSLLVINRPGQQRMNLARFRRGRGKPWDSSFSMLYTCTLDRRIRLEYSFISGANNQSAILHLFPSMYYKLDGKAVHIMIKFETTDSSSAKGKGLRSFFEDLLPFLLLSHVSKRFCLEPLWNTMYRSAADTQRKSSHLASVQEKRLNDELEPQEHNDEEDSPRPFGNRVNKLHSDSEYVPSDEDDSTPSSQRRKRYPLRHFKAIVMDSDSGSYLSDSGDNRDEIASSRGQRNTPTQDNPRASSHTPTPSNTSSTRPSLSVIRALKSRSSASKTNLAKQATQENDKDQSNRNHQGPDESLKSLGGQATLGVSSHARSEPLVAEVAKLNDDREHNDETSEGKIRGDDVGPAYDLTMENQRPVDGDAQLPSLDVDRKPNVQELDECHLLSAVSLQGAGSIDQPIVIDDDEDLRPLSTGLGGPLVVNTAGSAPSVGGALGYIARSPLVDDSMHVEPTPDARPETIVESNQDPLTIASFLVNSSDLETSVQSNGPDITNSDAPKGLIIACGSSSGSVKTEDLTEDNSGGGGGWHGSCQLVALRLIRHLRIHIAQGLTNVSLYRRTQGKAMMTLKTSDLQSGLGHPPFSSLPRNQAPLK</sequence>
<feature type="compositionally biased region" description="Polar residues" evidence="1">
    <location>
        <begin position="479"/>
        <end position="493"/>
    </location>
</feature>
<feature type="compositionally biased region" description="Low complexity" evidence="1">
    <location>
        <begin position="459"/>
        <end position="469"/>
    </location>
</feature>
<feature type="compositionally biased region" description="Basic residues" evidence="1">
    <location>
        <begin position="443"/>
        <end position="454"/>
    </location>
</feature>
<feature type="compositionally biased region" description="Basic and acidic residues" evidence="1">
    <location>
        <begin position="577"/>
        <end position="597"/>
    </location>
</feature>
<feature type="region of interest" description="Disordered" evidence="1">
    <location>
        <begin position="576"/>
        <end position="605"/>
    </location>
</feature>
<organism evidence="2 3">
    <name type="scientific">Somion occarium</name>
    <dbReference type="NCBI Taxonomy" id="3059160"/>
    <lineage>
        <taxon>Eukaryota</taxon>
        <taxon>Fungi</taxon>
        <taxon>Dikarya</taxon>
        <taxon>Basidiomycota</taxon>
        <taxon>Agaricomycotina</taxon>
        <taxon>Agaricomycetes</taxon>
        <taxon>Polyporales</taxon>
        <taxon>Cerrenaceae</taxon>
        <taxon>Somion</taxon>
    </lineage>
</organism>
<protein>
    <submittedName>
        <fullName evidence="2">Uncharacterized protein</fullName>
    </submittedName>
</protein>
<feature type="region of interest" description="Disordered" evidence="1">
    <location>
        <begin position="824"/>
        <end position="845"/>
    </location>
</feature>
<keyword evidence="3" id="KW-1185">Reference proteome</keyword>
<name>A0ABP1D551_9APHY</name>
<dbReference type="EMBL" id="OZ037945">
    <property type="protein sequence ID" value="CAL1703021.1"/>
    <property type="molecule type" value="Genomic_DNA"/>
</dbReference>
<gene>
    <name evidence="2" type="ORF">GFSPODELE1_LOCUS4359</name>
</gene>
<dbReference type="Proteomes" id="UP001497453">
    <property type="component" value="Chromosome 2"/>
</dbReference>
<reference evidence="3" key="1">
    <citation type="submission" date="2024-04" db="EMBL/GenBank/DDBJ databases">
        <authorList>
            <person name="Shaw F."/>
            <person name="Minotto A."/>
        </authorList>
    </citation>
    <scope>NUCLEOTIDE SEQUENCE [LARGE SCALE GENOMIC DNA]</scope>
</reference>
<proteinExistence type="predicted"/>
<evidence type="ECO:0000256" key="1">
    <source>
        <dbReference type="SAM" id="MobiDB-lite"/>
    </source>
</evidence>
<feature type="compositionally biased region" description="Polar residues" evidence="1">
    <location>
        <begin position="518"/>
        <end position="533"/>
    </location>
</feature>
<accession>A0ABP1D551</accession>
<feature type="compositionally biased region" description="Basic and acidic residues" evidence="1">
    <location>
        <begin position="394"/>
        <end position="407"/>
    </location>
</feature>
<evidence type="ECO:0000313" key="3">
    <source>
        <dbReference type="Proteomes" id="UP001497453"/>
    </source>
</evidence>
<feature type="compositionally biased region" description="Low complexity" evidence="1">
    <location>
        <begin position="494"/>
        <end position="511"/>
    </location>
</feature>
<evidence type="ECO:0000313" key="2">
    <source>
        <dbReference type="EMBL" id="CAL1703021.1"/>
    </source>
</evidence>
<feature type="compositionally biased region" description="Basic and acidic residues" evidence="1">
    <location>
        <begin position="534"/>
        <end position="551"/>
    </location>
</feature>